<organism evidence="2 3">
    <name type="scientific">Alligator sinensis</name>
    <name type="common">Chinese alligator</name>
    <dbReference type="NCBI Taxonomy" id="38654"/>
    <lineage>
        <taxon>Eukaryota</taxon>
        <taxon>Metazoa</taxon>
        <taxon>Chordata</taxon>
        <taxon>Craniata</taxon>
        <taxon>Vertebrata</taxon>
        <taxon>Euteleostomi</taxon>
        <taxon>Archelosauria</taxon>
        <taxon>Archosauria</taxon>
        <taxon>Crocodylia</taxon>
        <taxon>Alligatoridae</taxon>
        <taxon>Alligatorinae</taxon>
        <taxon>Alligator</taxon>
    </lineage>
</organism>
<evidence type="ECO:0000256" key="1">
    <source>
        <dbReference type="SAM" id="MobiDB-lite"/>
    </source>
</evidence>
<evidence type="ECO:0000313" key="3">
    <source>
        <dbReference type="RefSeq" id="XP_025066871.1"/>
    </source>
</evidence>
<dbReference type="GeneID" id="112551235"/>
<reference evidence="3" key="1">
    <citation type="submission" date="2025-08" db="UniProtKB">
        <authorList>
            <consortium name="RefSeq"/>
        </authorList>
    </citation>
    <scope>IDENTIFICATION</scope>
</reference>
<dbReference type="KEGG" id="asn:112551235"/>
<feature type="region of interest" description="Disordered" evidence="1">
    <location>
        <begin position="35"/>
        <end position="67"/>
    </location>
</feature>
<keyword evidence="2" id="KW-1185">Reference proteome</keyword>
<dbReference type="RefSeq" id="XP_025066871.1">
    <property type="nucleotide sequence ID" value="XM_025211086.1"/>
</dbReference>
<proteinExistence type="predicted"/>
<dbReference type="STRING" id="38654.A0A3Q0H472"/>
<gene>
    <name evidence="3" type="primary">LOC112551235</name>
</gene>
<evidence type="ECO:0000313" key="2">
    <source>
        <dbReference type="Proteomes" id="UP000189705"/>
    </source>
</evidence>
<dbReference type="InParanoid" id="A0A3Q0H472"/>
<accession>A0A3Q0H472</accession>
<sequence>MLAYHIATVKAGEARSPGALRARARLQLEAGAGGVLHLPPATSTVRLAPGSQPPPGDPDGPAPAPCARHNSAIHIRVARLQTQ</sequence>
<dbReference type="Proteomes" id="UP000189705">
    <property type="component" value="Unplaced"/>
</dbReference>
<feature type="compositionally biased region" description="Pro residues" evidence="1">
    <location>
        <begin position="51"/>
        <end position="64"/>
    </location>
</feature>
<protein>
    <submittedName>
        <fullName evidence="3">Ribonuclease P protein subunit p20-like</fullName>
    </submittedName>
</protein>
<dbReference type="AlphaFoldDB" id="A0A3Q0H472"/>
<name>A0A3Q0H472_ALLSI</name>